<dbReference type="AlphaFoldDB" id="A0A0A9BG03"/>
<sequence length="36" mass="4246">MESNVIIQTMMIWLEISKVKTQLTRPLMEALSRVRV</sequence>
<organism evidence="1">
    <name type="scientific">Arundo donax</name>
    <name type="common">Giant reed</name>
    <name type="synonym">Donax arundinaceus</name>
    <dbReference type="NCBI Taxonomy" id="35708"/>
    <lineage>
        <taxon>Eukaryota</taxon>
        <taxon>Viridiplantae</taxon>
        <taxon>Streptophyta</taxon>
        <taxon>Embryophyta</taxon>
        <taxon>Tracheophyta</taxon>
        <taxon>Spermatophyta</taxon>
        <taxon>Magnoliopsida</taxon>
        <taxon>Liliopsida</taxon>
        <taxon>Poales</taxon>
        <taxon>Poaceae</taxon>
        <taxon>PACMAD clade</taxon>
        <taxon>Arundinoideae</taxon>
        <taxon>Arundineae</taxon>
        <taxon>Arundo</taxon>
    </lineage>
</organism>
<evidence type="ECO:0000313" key="1">
    <source>
        <dbReference type="EMBL" id="JAD58227.1"/>
    </source>
</evidence>
<dbReference type="EMBL" id="GBRH01239668">
    <property type="protein sequence ID" value="JAD58227.1"/>
    <property type="molecule type" value="Transcribed_RNA"/>
</dbReference>
<accession>A0A0A9BG03</accession>
<proteinExistence type="predicted"/>
<protein>
    <submittedName>
        <fullName evidence="1">Uncharacterized protein</fullName>
    </submittedName>
</protein>
<reference evidence="1" key="2">
    <citation type="journal article" date="2015" name="Data Brief">
        <title>Shoot transcriptome of the giant reed, Arundo donax.</title>
        <authorList>
            <person name="Barrero R.A."/>
            <person name="Guerrero F.D."/>
            <person name="Moolhuijzen P."/>
            <person name="Goolsby J.A."/>
            <person name="Tidwell J."/>
            <person name="Bellgard S.E."/>
            <person name="Bellgard M.I."/>
        </authorList>
    </citation>
    <scope>NUCLEOTIDE SEQUENCE</scope>
    <source>
        <tissue evidence="1">Shoot tissue taken approximately 20 cm above the soil surface</tissue>
    </source>
</reference>
<name>A0A0A9BG03_ARUDO</name>
<reference evidence="1" key="1">
    <citation type="submission" date="2014-09" db="EMBL/GenBank/DDBJ databases">
        <authorList>
            <person name="Magalhaes I.L.F."/>
            <person name="Oliveira U."/>
            <person name="Santos F.R."/>
            <person name="Vidigal T.H.D.A."/>
            <person name="Brescovit A.D."/>
            <person name="Santos A.J."/>
        </authorList>
    </citation>
    <scope>NUCLEOTIDE SEQUENCE</scope>
    <source>
        <tissue evidence="1">Shoot tissue taken approximately 20 cm above the soil surface</tissue>
    </source>
</reference>